<dbReference type="Proteomes" id="UP000268229">
    <property type="component" value="Chromosome"/>
</dbReference>
<feature type="compositionally biased region" description="Low complexity" evidence="1">
    <location>
        <begin position="1"/>
        <end position="15"/>
    </location>
</feature>
<dbReference type="KEGG" id="nani:NCTC12227_00353"/>
<evidence type="ECO:0000313" key="2">
    <source>
        <dbReference type="EMBL" id="VEJ20644.1"/>
    </source>
</evidence>
<accession>A0A3S5BV55</accession>
<sequence>MINIKTKNTKPTGRTTPPPKKCLLAIGYPTDEPLTYRYETIGYFPTKTAAKKEFAERREKRPDLLFLILETNADPRAVVYQKFADALEQ</sequence>
<evidence type="ECO:0000256" key="1">
    <source>
        <dbReference type="SAM" id="MobiDB-lite"/>
    </source>
</evidence>
<gene>
    <name evidence="2" type="ORF">NCTC12227_00353</name>
</gene>
<dbReference type="RefSeq" id="WP_126303924.1">
    <property type="nucleotide sequence ID" value="NZ_LR134516.1"/>
</dbReference>
<feature type="region of interest" description="Disordered" evidence="1">
    <location>
        <begin position="1"/>
        <end position="21"/>
    </location>
</feature>
<dbReference type="OrthoDB" id="9957668at2"/>
<keyword evidence="3" id="KW-1185">Reference proteome</keyword>
<reference evidence="2 3" key="1">
    <citation type="submission" date="2018-12" db="EMBL/GenBank/DDBJ databases">
        <authorList>
            <consortium name="Pathogen Informatics"/>
        </authorList>
    </citation>
    <scope>NUCLEOTIDE SEQUENCE [LARGE SCALE GENOMIC DNA]</scope>
    <source>
        <strain evidence="2 3">NCTC12227</strain>
    </source>
</reference>
<dbReference type="EMBL" id="LR134516">
    <property type="protein sequence ID" value="VEJ20644.1"/>
    <property type="molecule type" value="Genomic_DNA"/>
</dbReference>
<proteinExistence type="predicted"/>
<dbReference type="AlphaFoldDB" id="A0A3S5BV55"/>
<organism evidence="2 3">
    <name type="scientific">Neisseria animaloris</name>
    <dbReference type="NCBI Taxonomy" id="326522"/>
    <lineage>
        <taxon>Bacteria</taxon>
        <taxon>Pseudomonadati</taxon>
        <taxon>Pseudomonadota</taxon>
        <taxon>Betaproteobacteria</taxon>
        <taxon>Neisseriales</taxon>
        <taxon>Neisseriaceae</taxon>
        <taxon>Neisseria</taxon>
    </lineage>
</organism>
<evidence type="ECO:0000313" key="3">
    <source>
        <dbReference type="Proteomes" id="UP000268229"/>
    </source>
</evidence>
<name>A0A3S5BV55_9NEIS</name>
<protein>
    <submittedName>
        <fullName evidence="2">Uncharacterized protein</fullName>
    </submittedName>
</protein>